<dbReference type="GO" id="GO:0007018">
    <property type="term" value="P:microtubule-based movement"/>
    <property type="evidence" value="ECO:0007669"/>
    <property type="project" value="InterPro"/>
</dbReference>
<dbReference type="AlphaFoldDB" id="A0A9X0DA90"/>
<accession>A0A9X0DA90</accession>
<dbReference type="GO" id="GO:0005524">
    <property type="term" value="F:ATP binding"/>
    <property type="evidence" value="ECO:0007669"/>
    <property type="project" value="InterPro"/>
</dbReference>
<dbReference type="GO" id="GO:0045505">
    <property type="term" value="F:dynein intermediate chain binding"/>
    <property type="evidence" value="ECO:0007669"/>
    <property type="project" value="InterPro"/>
</dbReference>
<dbReference type="Gene3D" id="1.10.8.710">
    <property type="match status" value="1"/>
</dbReference>
<feature type="domain" description="Dynein heavy chain AAA 5 extension" evidence="3">
    <location>
        <begin position="440"/>
        <end position="558"/>
    </location>
</feature>
<dbReference type="InterPro" id="IPR043157">
    <property type="entry name" value="Dynein_AAA1S"/>
</dbReference>
<dbReference type="Pfam" id="PF12775">
    <property type="entry name" value="AAA_7"/>
    <property type="match status" value="1"/>
</dbReference>
<evidence type="ECO:0000256" key="1">
    <source>
        <dbReference type="ARBA" id="ARBA00008887"/>
    </source>
</evidence>
<dbReference type="PANTHER" id="PTHR22878:SF73">
    <property type="entry name" value="DYNEIN AXONEMAL HEAVY CHAIN 1"/>
    <property type="match status" value="1"/>
</dbReference>
<dbReference type="GO" id="GO:0051959">
    <property type="term" value="F:dynein light intermediate chain binding"/>
    <property type="evidence" value="ECO:0007669"/>
    <property type="project" value="InterPro"/>
</dbReference>
<dbReference type="InterPro" id="IPR035699">
    <property type="entry name" value="AAA_6"/>
</dbReference>
<dbReference type="EMBL" id="MU825401">
    <property type="protein sequence ID" value="KAJ7392306.1"/>
    <property type="molecule type" value="Genomic_DNA"/>
</dbReference>
<dbReference type="InterPro" id="IPR041466">
    <property type="entry name" value="Dynein_AAA5_ext"/>
</dbReference>
<dbReference type="FunFam" id="1.10.8.710:FF:000004">
    <property type="entry name" value="Dynein axonemal heavy chain 6"/>
    <property type="match status" value="1"/>
</dbReference>
<dbReference type="GO" id="GO:0030286">
    <property type="term" value="C:dynein complex"/>
    <property type="evidence" value="ECO:0007669"/>
    <property type="project" value="InterPro"/>
</dbReference>
<dbReference type="Gene3D" id="3.40.50.300">
    <property type="entry name" value="P-loop containing nucleotide triphosphate hydrolases"/>
    <property type="match status" value="3"/>
</dbReference>
<dbReference type="SUPFAM" id="SSF52540">
    <property type="entry name" value="P-loop containing nucleoside triphosphate hydrolases"/>
    <property type="match status" value="2"/>
</dbReference>
<reference evidence="4" key="1">
    <citation type="submission" date="2023-01" db="EMBL/GenBank/DDBJ databases">
        <title>Genome assembly of the deep-sea coral Lophelia pertusa.</title>
        <authorList>
            <person name="Herrera S."/>
            <person name="Cordes E."/>
        </authorList>
    </citation>
    <scope>NUCLEOTIDE SEQUENCE</scope>
    <source>
        <strain evidence="4">USNM1676648</strain>
        <tissue evidence="4">Polyp</tissue>
    </source>
</reference>
<sequence>MAVQCVVFNCSDQLDYMAMAKFFKGLASAGAWACFDEFNRIDVEVLSVVAQQISTIQQALEARVERFMFEGVELALRPSCAVFITMNPGYAGRTELPDNLKALFRPVAMMVPDYALIAEISLFSFGFSEAKALAKKITTTFKLSSEQLSSQDHYDFGMRAVKTVISAAGNLKRENPEMSEELIVLRAIRDVNVPKFLQDDLKLFRGIVSDLFPKVKEKPIDYGDLEDSMRKNCLKSGLEDVDGFITKCIQLYETTVVRHGLMLVGPTGSGKTRCYEVLKKALTSLKGKDSPAGTPYEEVYTFVLNPKSITMGQLYGEFDLLTHEWTDGILSSMIRVGSSSTTSDKKWYLFDGPVDAVWIENMNTVLDDNKKLCLTSGEIIKLSEAMTMMFEVQDLAVASPATVSRCGMVYLEPSILGLEPYVNCYLKTLPDAIFDYKDKLQSLFDRYLEESLTFLRNNTKEFVTTVNSNLTCSLMRILDCFFAPFVPKEGETIREENIALVETLIEPWFIFALIWSVGATCDGDGRKKYSEYLRKKMEDEKVAMKFPDYGLVYDYSLEDGGVSRKPNDDDDEDTHTGEVKWVNWMASIAMPDIPPEMNFSDIIIPTMDLVRGSFVLEMLLTNNKKVMCVGPTGSGKTLCVANKLLNYMPKEFLSHFLNFSARTSANQTQDIIDSKLDKR</sequence>
<dbReference type="InterPro" id="IPR027417">
    <property type="entry name" value="P-loop_NTPase"/>
</dbReference>
<dbReference type="FunFam" id="3.40.50.300:FF:000063">
    <property type="entry name" value="dynein heavy chain 6, axonemal"/>
    <property type="match status" value="1"/>
</dbReference>
<organism evidence="4 5">
    <name type="scientific">Desmophyllum pertusum</name>
    <dbReference type="NCBI Taxonomy" id="174260"/>
    <lineage>
        <taxon>Eukaryota</taxon>
        <taxon>Metazoa</taxon>
        <taxon>Cnidaria</taxon>
        <taxon>Anthozoa</taxon>
        <taxon>Hexacorallia</taxon>
        <taxon>Scleractinia</taxon>
        <taxon>Caryophylliina</taxon>
        <taxon>Caryophylliidae</taxon>
        <taxon>Desmophyllum</taxon>
    </lineage>
</organism>
<dbReference type="FunFam" id="1.10.472.130:FF:000006">
    <property type="entry name" value="Dynein axonemal heavy chain 1"/>
    <property type="match status" value="1"/>
</dbReference>
<evidence type="ECO:0000313" key="4">
    <source>
        <dbReference type="EMBL" id="KAJ7392306.1"/>
    </source>
</evidence>
<gene>
    <name evidence="4" type="primary">DNAH1_1</name>
    <name evidence="4" type="ORF">OS493_011963</name>
</gene>
<evidence type="ECO:0000313" key="5">
    <source>
        <dbReference type="Proteomes" id="UP001163046"/>
    </source>
</evidence>
<dbReference type="FunFam" id="3.40.50.300:FF:001328">
    <property type="entry name" value="Dynein heavy chain 6, axonemal"/>
    <property type="match status" value="1"/>
</dbReference>
<comment type="similarity">
    <text evidence="1">Belongs to the dynein heavy chain family.</text>
</comment>
<dbReference type="Proteomes" id="UP001163046">
    <property type="component" value="Unassembled WGS sequence"/>
</dbReference>
<dbReference type="PANTHER" id="PTHR22878">
    <property type="entry name" value="DYNEIN HEAVY CHAIN 6, AXONEMAL-LIKE-RELATED"/>
    <property type="match status" value="1"/>
</dbReference>
<name>A0A9X0DA90_9CNID</name>
<feature type="domain" description="Dynein heavy chain hydrolytic ATP-binding dynein motor region" evidence="2">
    <location>
        <begin position="1"/>
        <end position="272"/>
    </location>
</feature>
<dbReference type="OrthoDB" id="424310at2759"/>
<comment type="caution">
    <text evidence="4">The sequence shown here is derived from an EMBL/GenBank/DDBJ whole genome shotgun (WGS) entry which is preliminary data.</text>
</comment>
<dbReference type="Pfam" id="PF12774">
    <property type="entry name" value="AAA_6"/>
    <property type="match status" value="1"/>
</dbReference>
<evidence type="ECO:0000259" key="2">
    <source>
        <dbReference type="Pfam" id="PF12774"/>
    </source>
</evidence>
<dbReference type="Pfam" id="PF17852">
    <property type="entry name" value="Dynein_AAA_lid"/>
    <property type="match status" value="1"/>
</dbReference>
<protein>
    <submittedName>
        <fullName evidence="4">Dynein heavy chain 1, axonemal</fullName>
    </submittedName>
</protein>
<dbReference type="Gene3D" id="1.10.472.130">
    <property type="match status" value="1"/>
</dbReference>
<dbReference type="InterPro" id="IPR026983">
    <property type="entry name" value="DHC"/>
</dbReference>
<keyword evidence="5" id="KW-1185">Reference proteome</keyword>
<evidence type="ECO:0000259" key="3">
    <source>
        <dbReference type="Pfam" id="PF17852"/>
    </source>
</evidence>
<proteinExistence type="inferred from homology"/>